<dbReference type="Proteomes" id="UP000249577">
    <property type="component" value="Unassembled WGS sequence"/>
</dbReference>
<organism evidence="8 9">
    <name type="scientific">Ancylobacter novellus</name>
    <name type="common">Thiobacillus novellus</name>
    <dbReference type="NCBI Taxonomy" id="921"/>
    <lineage>
        <taxon>Bacteria</taxon>
        <taxon>Pseudomonadati</taxon>
        <taxon>Pseudomonadota</taxon>
        <taxon>Alphaproteobacteria</taxon>
        <taxon>Hyphomicrobiales</taxon>
        <taxon>Xanthobacteraceae</taxon>
        <taxon>Ancylobacter</taxon>
    </lineage>
</organism>
<dbReference type="EMBL" id="QFPN01000006">
    <property type="protein sequence ID" value="PZQ14381.1"/>
    <property type="molecule type" value="Genomic_DNA"/>
</dbReference>
<evidence type="ECO:0000256" key="5">
    <source>
        <dbReference type="ARBA" id="ARBA00023136"/>
    </source>
</evidence>
<comment type="caution">
    <text evidence="8">The sequence shown here is derived from an EMBL/GenBank/DDBJ whole genome shotgun (WGS) entry which is preliminary data.</text>
</comment>
<protein>
    <submittedName>
        <fullName evidence="8">Pilus assembly protein</fullName>
    </submittedName>
</protein>
<evidence type="ECO:0000259" key="7">
    <source>
        <dbReference type="Pfam" id="PF00482"/>
    </source>
</evidence>
<dbReference type="Gene3D" id="1.20.81.30">
    <property type="entry name" value="Type II secretion system (T2SS), domain F"/>
    <property type="match status" value="1"/>
</dbReference>
<evidence type="ECO:0000256" key="3">
    <source>
        <dbReference type="ARBA" id="ARBA00022692"/>
    </source>
</evidence>
<keyword evidence="5 6" id="KW-0472">Membrane</keyword>
<feature type="transmembrane region" description="Helical" evidence="6">
    <location>
        <begin position="123"/>
        <end position="140"/>
    </location>
</feature>
<sequence length="326" mass="35022">MIDLGGKLPVVLLATVAAGGAAYALIYPYLSGAARAEQRQKMVGMDRRRAVSEAAQESLRRGQVADSLKALDERQKRINRPTLAMRIEQAGLAWSNQKFFIVSAIFAAVVGIGVFATSGDARVAGLTAFVGGLGVPRWMLGFLKRRRIAKFLAGLPDGVEIILRGLKAGLPLGDCLRVVATETQEPVKTEFRKIIEEQAVGIPLAEAVGKLYERMPVSEANFFGIVIAIQSKAGGSLSDALGNLSKVLRDRKKIKQKIAALSMEAKASASIIGSLPIITIGVISVSSPDYMNQMFTTDTGRFMLAGSVAWMLCGVLVMKKMISFDY</sequence>
<evidence type="ECO:0000256" key="1">
    <source>
        <dbReference type="ARBA" id="ARBA00004651"/>
    </source>
</evidence>
<dbReference type="AlphaFoldDB" id="A0A2W5KBZ4"/>
<gene>
    <name evidence="8" type="ORF">DI565_13290</name>
</gene>
<feature type="transmembrane region" description="Helical" evidence="6">
    <location>
        <begin position="12"/>
        <end position="30"/>
    </location>
</feature>
<accession>A0A2W5KBZ4</accession>
<comment type="subcellular location">
    <subcellularLocation>
        <location evidence="1">Cell membrane</location>
        <topology evidence="1">Multi-pass membrane protein</topology>
    </subcellularLocation>
</comment>
<dbReference type="PANTHER" id="PTHR35007:SF1">
    <property type="entry name" value="PILUS ASSEMBLY PROTEIN"/>
    <property type="match status" value="1"/>
</dbReference>
<proteinExistence type="predicted"/>
<reference evidence="8 9" key="1">
    <citation type="submission" date="2017-08" db="EMBL/GenBank/DDBJ databases">
        <title>Infants hospitalized years apart are colonized by the same room-sourced microbial strains.</title>
        <authorList>
            <person name="Brooks B."/>
            <person name="Olm M.R."/>
            <person name="Firek B.A."/>
            <person name="Baker R."/>
            <person name="Thomas B.C."/>
            <person name="Morowitz M.J."/>
            <person name="Banfield J.F."/>
        </authorList>
    </citation>
    <scope>NUCLEOTIDE SEQUENCE [LARGE SCALE GENOMIC DNA]</scope>
    <source>
        <strain evidence="8">S2_005_003_R2_43</strain>
    </source>
</reference>
<dbReference type="InterPro" id="IPR042094">
    <property type="entry name" value="T2SS_GspF_sf"/>
</dbReference>
<dbReference type="Pfam" id="PF00482">
    <property type="entry name" value="T2SSF"/>
    <property type="match status" value="1"/>
</dbReference>
<feature type="transmembrane region" description="Helical" evidence="6">
    <location>
        <begin position="99"/>
        <end position="117"/>
    </location>
</feature>
<feature type="transmembrane region" description="Helical" evidence="6">
    <location>
        <begin position="299"/>
        <end position="318"/>
    </location>
</feature>
<evidence type="ECO:0000256" key="6">
    <source>
        <dbReference type="SAM" id="Phobius"/>
    </source>
</evidence>
<keyword evidence="4 6" id="KW-1133">Transmembrane helix</keyword>
<dbReference type="InterPro" id="IPR018076">
    <property type="entry name" value="T2SS_GspF_dom"/>
</dbReference>
<evidence type="ECO:0000313" key="8">
    <source>
        <dbReference type="EMBL" id="PZQ14381.1"/>
    </source>
</evidence>
<keyword evidence="3 6" id="KW-0812">Transmembrane</keyword>
<evidence type="ECO:0000313" key="9">
    <source>
        <dbReference type="Proteomes" id="UP000249577"/>
    </source>
</evidence>
<feature type="transmembrane region" description="Helical" evidence="6">
    <location>
        <begin position="267"/>
        <end position="287"/>
    </location>
</feature>
<evidence type="ECO:0000256" key="2">
    <source>
        <dbReference type="ARBA" id="ARBA00022475"/>
    </source>
</evidence>
<dbReference type="PANTHER" id="PTHR35007">
    <property type="entry name" value="INTEGRAL MEMBRANE PROTEIN-RELATED"/>
    <property type="match status" value="1"/>
</dbReference>
<evidence type="ECO:0000256" key="4">
    <source>
        <dbReference type="ARBA" id="ARBA00022989"/>
    </source>
</evidence>
<name>A0A2W5KBZ4_ANCNO</name>
<keyword evidence="2" id="KW-1003">Cell membrane</keyword>
<feature type="domain" description="Type II secretion system protein GspF" evidence="7">
    <location>
        <begin position="164"/>
        <end position="283"/>
    </location>
</feature>
<dbReference type="GO" id="GO:0005886">
    <property type="term" value="C:plasma membrane"/>
    <property type="evidence" value="ECO:0007669"/>
    <property type="project" value="UniProtKB-SubCell"/>
</dbReference>